<dbReference type="GO" id="GO:0000127">
    <property type="term" value="C:transcription factor TFIIIC complex"/>
    <property type="evidence" value="ECO:0007669"/>
    <property type="project" value="InterPro"/>
</dbReference>
<dbReference type="GO" id="GO:0005634">
    <property type="term" value="C:nucleus"/>
    <property type="evidence" value="ECO:0007669"/>
    <property type="project" value="UniProtKB-SubCell"/>
</dbReference>
<evidence type="ECO:0008006" key="12">
    <source>
        <dbReference type="Google" id="ProtNLM"/>
    </source>
</evidence>
<proteinExistence type="predicted"/>
<dbReference type="CDD" id="cd16169">
    <property type="entry name" value="Tau138_eWH"/>
    <property type="match status" value="1"/>
</dbReference>
<feature type="region of interest" description="Disordered" evidence="6">
    <location>
        <begin position="2267"/>
        <end position="2312"/>
    </location>
</feature>
<dbReference type="GO" id="GO:0042791">
    <property type="term" value="P:5S class rRNA transcription by RNA polymerase III"/>
    <property type="evidence" value="ECO:0007669"/>
    <property type="project" value="TreeGrafter"/>
</dbReference>
<feature type="region of interest" description="Disordered" evidence="6">
    <location>
        <begin position="684"/>
        <end position="706"/>
    </location>
</feature>
<dbReference type="EMBL" id="JAAOIC020000044">
    <property type="protein sequence ID" value="KAG8038324.1"/>
    <property type="molecule type" value="Genomic_DNA"/>
</dbReference>
<dbReference type="InterPro" id="IPR035625">
    <property type="entry name" value="Tfc3-like_eWH"/>
</dbReference>
<gene>
    <name evidence="10" type="ORF">G9C98_006651</name>
</gene>
<dbReference type="OrthoDB" id="68020at2759"/>
<sequence length="2501" mass="288473">MHLTRVDNSVFAPSANLVNLVIDEIALEGLDGITLDTLWIRLGGRLQIQDEFSPAFKEQVWTICTSSRGINFYILETPRAPLIVYDRYEYVDPDLGIITEPDDIPDDIYEYYPVDDVKNGVKGSCKSYHTRKVLTDMDSVSLQEAYEKYGAALVIIASQELRQEALLGDSVSPTLELSVVQYCFLERVGRSRYHGEVTQGKNSLSVLNEDPKTLFYYRKLLLKHKLITKQSHYQKTLGHGSAGSLMHLPRFFVERKPKMVFLAERIIEMLKSRENYLMDYREIKKELQIEHSIKRLFKTSFFQKVARADLKVRYRELYPNAPDSEWQRKGCPSKEKIIQAVQLLDPKVDANTLWNKEDMADDEDCYDLDVSNQLLNEPLLKQANSIVERANVHGISQRDLGVQMGMTKLQSRTILRNLSKLNVIGTYMDFSGRQRVSKFVSKKYEKRSRISKQFNSEIRKMNKLRKETLNEVARPNATTAMDFFYPLGSSDNSVNITSIDYKTVETTPAIEYHPSRKENIDDPNIIVNDFETVNVDTFNANDAVRIEDFSEEQTFADTKGQIISKATETIISGYIKFDARNSQQNAAEENCIEATIDCPTAKECNLNIEMEIVNTPIKLEKLDVNRYHLFSVANKVLNKYSKVRNKKIVPKRSHFKVGFFNVARLDLSRLSSISCVNRWRRRKKKVKSAKNQNRKPKEAIASSVGEKCDSGRNKSNCVDTTECILPENFEPNPNIENHKSERTAVHPALHSEDHILPERIDSNILDGKNASRKRVHPEESLSNEDISVKRIKISSNLFNQEPSANTEMNAVINIEPDDYNLGFYDQDNYYNEDYPEGYYNEGYNPEGYYNAEGYNPENCNAEGYNPEESYNIEDNYDNSWVDDDDDEKIIDATTTSTAFSYRMLKRLNMIITMVKEHKVIDDPSKLMKMINQQEESEGCDVKMDKKSLMRMLQRLARDNLVKNMKLTLSDKGRKKVLFFVCDKNINVNHSVIQSAVEQAKIKFCLTPPTKKVVKMNNRTGTFNETSAEPTDPTKADAKVLVANDKDNEKVPALEVKYDLKAGRDYGYKPKFIRMKIMHKLLFYLIYEYKGENLSKIDQIERLRAEGNEISDKMAEEISEIYYRDVDWRMFIPPLPEHSTWEKGWAMISDVILRLPLSIFLEIHKLPFYLPALNYFLNHPIRKHYLMKDLPMLIRSQIFRNRKYIYSIIETIQRLAYIGLVQFGPQKFKEKDHVFIYLNTRSQLVDTTPSAPGYHKIEEREYSVQSYTFDRLQTVENYWYDMWQICVCTRLGGRQAVEGTEITLEDLTKKPEMIQCLKQVLPNEVSSQNLGILPGDRKGAAGIDSAFFSHLKRNWNWENFNSSVSLRSMKKQSDKERTARLAKVEVKPLKYTEFKGLKKVTGPTTISANNPPVKKPKVDIAPPKLVVSTITHRPDKIVRKVLPRKRQERKRVHYDEVDHQALQNMKMQRVNWDAREDHILSICKIVMVYLCPNPRAQLLSFAVIRDVLKFYSKTSINKTSRACQRRMFNIYKRPQVALAVTLGVEELKENPYIRKKYHNIVDVIRSNYEPHQHDEKITSVFKDICHYVARKHHLSQKDPPESTHQPATLGEFHLLFKISRPQGPEEGFTKSVRNTNDIHSSTINSIIFSSICSGKDRRSSTYQLYRIYQQYPEFLLKSAITQIKNDKTVSIKKQFESVLKRIGNGCCMPMTSSQIQLSCKYNYIFQSIFSLEIFSETQVFLQKLIEGYASNSLGLEHGVEFDSPTRGVIIGLQEFLANQNLDFNIKIPDYVIVLDQEMPEHDMGFKKVAERYQNILCSLENPETREGQDKEKQSQDLEQREDMSENDDSPADISVVAVKATKKNVLRKDSWGWQKSDTGSNGSSGLILNSSSQSNIRRPVRGCHFILDDSDDELEIKTLIDGREIIITKSDIDNNKSSFIENDMHEAFRQTKLGNLNDLPETLGSDDQEEDPREALLNLVNQVTMGTSIDELNRIVNEHIPMDVDDEWTTKQSIRCAAVKRRGTDQDDGFEFVNIEDFSNDNNEEPEIRRNVSNMVNDIIANVNYYNESRNQSRLRDEDTGETRKNFTRIALLKVRAELNEKLNNLPDSHHAHEYFAVSKFRLYYSMPKIDKEIIANPHFVIDDRVKENLFLLKNNSYKNVVQDLNKLAVFPKDRPDYESIKEDLETQGTIESFEIDLIYDYVRNKREQGATLKELTNKFYRVLEEKLYDILSYMTNCHLFLRSGVTEMHYIHYCYAEPCHLNNKTVEDENVTNGNDNENADQDHENTNQKNDRSEEVSVNKNTEDNQDNISKVSNNSDVKVLYPKSSRGNIGFLLQTQDIDSAIKNIDFSSAEKINVVVRPWIRIDGTVNRMILEKMLGAILSHCLVHPGIALSQVQTKFVPALQPYHTRELVEILVKLDCLSLRVVRKPPCTLFSSASSIKLYYPAKNDGSSELESEIIVETTIGAAIKFGTFIRYYLSRKANINDSNDNNDGNGKSKSI</sequence>
<dbReference type="GO" id="GO:0006384">
    <property type="term" value="P:transcription initiation at RNA polymerase III promoter"/>
    <property type="evidence" value="ECO:0007669"/>
    <property type="project" value="InterPro"/>
</dbReference>
<comment type="subcellular location">
    <subcellularLocation>
        <location evidence="1">Nucleus</location>
    </subcellularLocation>
</comment>
<dbReference type="GO" id="GO:0003677">
    <property type="term" value="F:DNA binding"/>
    <property type="evidence" value="ECO:0007669"/>
    <property type="project" value="UniProtKB-KW"/>
</dbReference>
<keyword evidence="3" id="KW-0238">DNA-binding</keyword>
<feature type="compositionally biased region" description="Basic residues" evidence="6">
    <location>
        <begin position="684"/>
        <end position="694"/>
    </location>
</feature>
<evidence type="ECO:0000256" key="6">
    <source>
        <dbReference type="SAM" id="MobiDB-lite"/>
    </source>
</evidence>
<reference evidence="10" key="2">
    <citation type="submission" date="2021-04" db="EMBL/GenBank/DDBJ databases">
        <title>Genome-wide patterns of bracovirus chromosomal integration into multiple host tissues during parasitism.</title>
        <authorList>
            <person name="Chebbi M.A.C."/>
        </authorList>
    </citation>
    <scope>NUCLEOTIDE SEQUENCE</scope>
    <source>
        <tissue evidence="10">Whole body</tissue>
    </source>
</reference>
<organism evidence="10 11">
    <name type="scientific">Cotesia typhae</name>
    <dbReference type="NCBI Taxonomy" id="2053667"/>
    <lineage>
        <taxon>Eukaryota</taxon>
        <taxon>Metazoa</taxon>
        <taxon>Ecdysozoa</taxon>
        <taxon>Arthropoda</taxon>
        <taxon>Hexapoda</taxon>
        <taxon>Insecta</taxon>
        <taxon>Pterygota</taxon>
        <taxon>Neoptera</taxon>
        <taxon>Endopterygota</taxon>
        <taxon>Hymenoptera</taxon>
        <taxon>Apocrita</taxon>
        <taxon>Ichneumonoidea</taxon>
        <taxon>Braconidae</taxon>
        <taxon>Microgastrinae</taxon>
        <taxon>Cotesia</taxon>
    </lineage>
</organism>
<feature type="region of interest" description="Disordered" evidence="6">
    <location>
        <begin position="1871"/>
        <end position="1892"/>
    </location>
</feature>
<keyword evidence="2" id="KW-0597">Phosphoprotein</keyword>
<feature type="compositionally biased region" description="Low complexity" evidence="6">
    <location>
        <begin position="1878"/>
        <end position="1892"/>
    </location>
</feature>
<feature type="domain" description="B-block binding subunit of TFIIIC" evidence="7">
    <location>
        <begin position="180"/>
        <end position="253"/>
    </location>
</feature>
<evidence type="ECO:0000256" key="5">
    <source>
        <dbReference type="ARBA" id="ARBA00023242"/>
    </source>
</evidence>
<evidence type="ECO:0000256" key="1">
    <source>
        <dbReference type="ARBA" id="ARBA00004123"/>
    </source>
</evidence>
<feature type="compositionally biased region" description="Basic and acidic residues" evidence="6">
    <location>
        <begin position="2281"/>
        <end position="2304"/>
    </location>
</feature>
<feature type="domain" description="General transcription factor 3C polypeptide 1 winged-helix" evidence="8">
    <location>
        <begin position="17"/>
        <end position="164"/>
    </location>
</feature>
<evidence type="ECO:0000313" key="11">
    <source>
        <dbReference type="Proteomes" id="UP000729913"/>
    </source>
</evidence>
<feature type="domain" description="GTF3C1 extended winged-helix" evidence="9">
    <location>
        <begin position="899"/>
        <end position="1000"/>
    </location>
</feature>
<evidence type="ECO:0000313" key="10">
    <source>
        <dbReference type="EMBL" id="KAG8038324.1"/>
    </source>
</evidence>
<evidence type="ECO:0000256" key="2">
    <source>
        <dbReference type="ARBA" id="ARBA00022553"/>
    </source>
</evidence>
<evidence type="ECO:0000259" key="9">
    <source>
        <dbReference type="Pfam" id="PF24101"/>
    </source>
</evidence>
<evidence type="ECO:0000256" key="4">
    <source>
        <dbReference type="ARBA" id="ARBA00023163"/>
    </source>
</evidence>
<dbReference type="Proteomes" id="UP000729913">
    <property type="component" value="Unassembled WGS sequence"/>
</dbReference>
<dbReference type="Pfam" id="PF24101">
    <property type="entry name" value="WHD_GTF3C1"/>
    <property type="match status" value="1"/>
</dbReference>
<feature type="region of interest" description="Disordered" evidence="6">
    <location>
        <begin position="1818"/>
        <end position="1853"/>
    </location>
</feature>
<feature type="compositionally biased region" description="Basic and acidic residues" evidence="6">
    <location>
        <begin position="1821"/>
        <end position="1842"/>
    </location>
</feature>
<keyword evidence="5" id="KW-0539">Nucleus</keyword>
<dbReference type="Pfam" id="PF04182">
    <property type="entry name" value="B-block_TFIIIC"/>
    <property type="match status" value="1"/>
</dbReference>
<evidence type="ECO:0000259" key="8">
    <source>
        <dbReference type="Pfam" id="PF23704"/>
    </source>
</evidence>
<dbReference type="InterPro" id="IPR056467">
    <property type="entry name" value="eWH_GTF3C1"/>
</dbReference>
<reference evidence="10" key="1">
    <citation type="submission" date="2020-03" db="EMBL/GenBank/DDBJ databases">
        <authorList>
            <person name="Chebbi M.A."/>
            <person name="Drezen J.M."/>
        </authorList>
    </citation>
    <scope>NUCLEOTIDE SEQUENCE</scope>
    <source>
        <tissue evidence="10">Whole body</tissue>
    </source>
</reference>
<dbReference type="PANTHER" id="PTHR15180:SF1">
    <property type="entry name" value="GENERAL TRANSCRIPTION FACTOR 3C POLYPEPTIDE 1"/>
    <property type="match status" value="1"/>
</dbReference>
<dbReference type="PANTHER" id="PTHR15180">
    <property type="entry name" value="GENERAL TRANSCRIPTION FACTOR 3C POLYPEPTIDE 1"/>
    <property type="match status" value="1"/>
</dbReference>
<dbReference type="InterPro" id="IPR007309">
    <property type="entry name" value="TFIIIC_Bblock-bd"/>
</dbReference>
<dbReference type="InterPro" id="IPR056428">
    <property type="entry name" value="WH_GTF3C1"/>
</dbReference>
<evidence type="ECO:0000259" key="7">
    <source>
        <dbReference type="Pfam" id="PF04182"/>
    </source>
</evidence>
<protein>
    <recommendedName>
        <fullName evidence="12">General transcription factor 3C polypeptide 1</fullName>
    </recommendedName>
</protein>
<keyword evidence="4" id="KW-0804">Transcription</keyword>
<dbReference type="InterPro" id="IPR044210">
    <property type="entry name" value="Tfc3-like"/>
</dbReference>
<name>A0A8J5R5H8_9HYME</name>
<keyword evidence="11" id="KW-1185">Reference proteome</keyword>
<evidence type="ECO:0000256" key="3">
    <source>
        <dbReference type="ARBA" id="ARBA00023125"/>
    </source>
</evidence>
<accession>A0A8J5R5H8</accession>
<comment type="caution">
    <text evidence="10">The sequence shown here is derived from an EMBL/GenBank/DDBJ whole genome shotgun (WGS) entry which is preliminary data.</text>
</comment>
<dbReference type="Pfam" id="PF23704">
    <property type="entry name" value="WHD_GTF3C1_N"/>
    <property type="match status" value="1"/>
</dbReference>